<dbReference type="GO" id="GO:0097539">
    <property type="term" value="C:ciliary transition fiber"/>
    <property type="evidence" value="ECO:0007669"/>
    <property type="project" value="InterPro"/>
</dbReference>
<dbReference type="GO" id="GO:0060271">
    <property type="term" value="P:cilium assembly"/>
    <property type="evidence" value="ECO:0007669"/>
    <property type="project" value="InterPro"/>
</dbReference>
<reference evidence="3" key="1">
    <citation type="submission" date="2021-08" db="EMBL/GenBank/DDBJ databases">
        <authorList>
            <person name="Misof B."/>
            <person name="Oliver O."/>
            <person name="Podsiadlowski L."/>
            <person name="Donath A."/>
            <person name="Peters R."/>
            <person name="Mayer C."/>
            <person name="Rust J."/>
            <person name="Gunkel S."/>
            <person name="Lesny P."/>
            <person name="Martin S."/>
            <person name="Oeyen J.P."/>
            <person name="Petersen M."/>
            <person name="Panagiotis P."/>
            <person name="Wilbrandt J."/>
            <person name="Tanja T."/>
        </authorList>
    </citation>
    <scope>NUCLEOTIDE SEQUENCE</scope>
    <source>
        <strain evidence="3">GBR_01_08_01A</strain>
        <tissue evidence="3">Thorax + abdomen</tissue>
    </source>
</reference>
<keyword evidence="4" id="KW-1185">Reference proteome</keyword>
<dbReference type="GO" id="GO:0090162">
    <property type="term" value="P:establishment of epithelial cell polarity"/>
    <property type="evidence" value="ECO:0007669"/>
    <property type="project" value="InterPro"/>
</dbReference>
<dbReference type="EMBL" id="JAIFRP010000014">
    <property type="protein sequence ID" value="KAK2586280.1"/>
    <property type="molecule type" value="Genomic_DNA"/>
</dbReference>
<feature type="coiled-coil region" evidence="1">
    <location>
        <begin position="9"/>
        <end position="47"/>
    </location>
</feature>
<reference evidence="3" key="2">
    <citation type="journal article" date="2023" name="Commun. Biol.">
        <title>Intrasexual cuticular hydrocarbon dimorphism in a wasp sheds light on hydrocarbon biosynthesis genes in Hymenoptera.</title>
        <authorList>
            <person name="Moris V.C."/>
            <person name="Podsiadlowski L."/>
            <person name="Martin S."/>
            <person name="Oeyen J.P."/>
            <person name="Donath A."/>
            <person name="Petersen M."/>
            <person name="Wilbrandt J."/>
            <person name="Misof B."/>
            <person name="Liedtke D."/>
            <person name="Thamm M."/>
            <person name="Scheiner R."/>
            <person name="Schmitt T."/>
            <person name="Niehuis O."/>
        </authorList>
    </citation>
    <scope>NUCLEOTIDE SEQUENCE</scope>
    <source>
        <strain evidence="3">GBR_01_08_01A</strain>
    </source>
</reference>
<gene>
    <name evidence="3" type="ORF">KPH14_001535</name>
</gene>
<proteinExistence type="predicted"/>
<evidence type="ECO:0000313" key="4">
    <source>
        <dbReference type="Proteomes" id="UP001258017"/>
    </source>
</evidence>
<dbReference type="GO" id="GO:0036064">
    <property type="term" value="C:ciliary basal body"/>
    <property type="evidence" value="ECO:0007669"/>
    <property type="project" value="TreeGrafter"/>
</dbReference>
<dbReference type="InterPro" id="IPR033561">
    <property type="entry name" value="FBF1"/>
</dbReference>
<accession>A0AAD9VU96</accession>
<feature type="domain" description="Fas-binding factor 1 C-terminal" evidence="2">
    <location>
        <begin position="5"/>
        <end position="394"/>
    </location>
</feature>
<name>A0AAD9VU96_9HYME</name>
<keyword evidence="1" id="KW-0175">Coiled coil</keyword>
<dbReference type="GO" id="GO:0005814">
    <property type="term" value="C:centriole"/>
    <property type="evidence" value="ECO:0007669"/>
    <property type="project" value="TreeGrafter"/>
</dbReference>
<comment type="caution">
    <text evidence="3">The sequence shown here is derived from an EMBL/GenBank/DDBJ whole genome shotgun (WGS) entry which is preliminary data.</text>
</comment>
<feature type="coiled-coil region" evidence="1">
    <location>
        <begin position="112"/>
        <end position="324"/>
    </location>
</feature>
<dbReference type="Pfam" id="PF21007">
    <property type="entry name" value="FBF1"/>
    <property type="match status" value="1"/>
</dbReference>
<dbReference type="Proteomes" id="UP001258017">
    <property type="component" value="Unassembled WGS sequence"/>
</dbReference>
<evidence type="ECO:0000313" key="3">
    <source>
        <dbReference type="EMBL" id="KAK2586280.1"/>
    </source>
</evidence>
<sequence length="451" mass="53324">MNVLEERFHHEIETLQNDYESNIEKIKEEKIQIERMYKEEIEHLKKEHIKSIQEMCDRHSFNIKLLQKEHSETVENISKARECENLAITAVTTLKSDMEQMLHKAGTLITNIKIVHEKLKTKDNKIEKSQEEHLREEKENLKAERQDIGRQKEILEEERRKIVETMQKLELQFVQLTSEIQKQSVQYNEAEERLKKKEQILIKERELFEQKIIWERKHLEILSDTWVKEQERQLKAITQEKEAIATERAKLEVFGRLKCDTNDMAKVELEAAIKAAQDANNRANQERLKWQNKIKELEIQQHQIQEKENELILRAKELENLTQSALTKRDEGMKALKQARQIEDQHKDRLCQLQLQLEALAQRENKIASEKLYLAKERLALRTSQTEKPVKDVTVNIHSTYEDDAAVLSELPISQFVPSYMDIVDPQLIMLKLNLDNQLDVSNKCLETMGI</sequence>
<dbReference type="AlphaFoldDB" id="A0AAD9VU96"/>
<evidence type="ECO:0000259" key="2">
    <source>
        <dbReference type="Pfam" id="PF21007"/>
    </source>
</evidence>
<dbReference type="PANTHER" id="PTHR33689:SF1">
    <property type="entry name" value="FAS-BINDING FACTOR 1"/>
    <property type="match status" value="1"/>
</dbReference>
<dbReference type="InterPro" id="IPR049390">
    <property type="entry name" value="FBF1_C"/>
</dbReference>
<evidence type="ECO:0000256" key="1">
    <source>
        <dbReference type="SAM" id="Coils"/>
    </source>
</evidence>
<organism evidence="3 4">
    <name type="scientific">Odynerus spinipes</name>
    <dbReference type="NCBI Taxonomy" id="1348599"/>
    <lineage>
        <taxon>Eukaryota</taxon>
        <taxon>Metazoa</taxon>
        <taxon>Ecdysozoa</taxon>
        <taxon>Arthropoda</taxon>
        <taxon>Hexapoda</taxon>
        <taxon>Insecta</taxon>
        <taxon>Pterygota</taxon>
        <taxon>Neoptera</taxon>
        <taxon>Endopterygota</taxon>
        <taxon>Hymenoptera</taxon>
        <taxon>Apocrita</taxon>
        <taxon>Aculeata</taxon>
        <taxon>Vespoidea</taxon>
        <taxon>Vespidae</taxon>
        <taxon>Eumeninae</taxon>
        <taxon>Odynerus</taxon>
    </lineage>
</organism>
<dbReference type="PANTHER" id="PTHR33689">
    <property type="entry name" value="FAS-BINDING FACTOR 1"/>
    <property type="match status" value="1"/>
</dbReference>
<protein>
    <recommendedName>
        <fullName evidence="2">Fas-binding factor 1 C-terminal domain-containing protein</fullName>
    </recommendedName>
</protein>